<evidence type="ECO:0000313" key="2">
    <source>
        <dbReference type="Proteomes" id="UP001386955"/>
    </source>
</evidence>
<sequence>MVTTNQHVVHKFLYLMGLQSAMVDQYQYEYIDCLPFLMVQTYFAAPTTHPPTHHNHMVEKWRDELKEGASYIKQSFEVETCALINFSYCEYDPLQSVTLSKRMFVGNSLVDDSM</sequence>
<proteinExistence type="predicted"/>
<evidence type="ECO:0000313" key="1">
    <source>
        <dbReference type="EMBL" id="KAK7394445.1"/>
    </source>
</evidence>
<reference evidence="1 2" key="1">
    <citation type="submission" date="2024-01" db="EMBL/GenBank/DDBJ databases">
        <title>The genomes of 5 underutilized Papilionoideae crops provide insights into root nodulation and disease resistanc.</title>
        <authorList>
            <person name="Jiang F."/>
        </authorList>
    </citation>
    <scope>NUCLEOTIDE SEQUENCE [LARGE SCALE GENOMIC DNA]</scope>
    <source>
        <strain evidence="1">DUOXIRENSHENG_FW03</strain>
        <tissue evidence="1">Leaves</tissue>
    </source>
</reference>
<comment type="caution">
    <text evidence="1">The sequence shown here is derived from an EMBL/GenBank/DDBJ whole genome shotgun (WGS) entry which is preliminary data.</text>
</comment>
<organism evidence="1 2">
    <name type="scientific">Psophocarpus tetragonolobus</name>
    <name type="common">Winged bean</name>
    <name type="synonym">Dolichos tetragonolobus</name>
    <dbReference type="NCBI Taxonomy" id="3891"/>
    <lineage>
        <taxon>Eukaryota</taxon>
        <taxon>Viridiplantae</taxon>
        <taxon>Streptophyta</taxon>
        <taxon>Embryophyta</taxon>
        <taxon>Tracheophyta</taxon>
        <taxon>Spermatophyta</taxon>
        <taxon>Magnoliopsida</taxon>
        <taxon>eudicotyledons</taxon>
        <taxon>Gunneridae</taxon>
        <taxon>Pentapetalae</taxon>
        <taxon>rosids</taxon>
        <taxon>fabids</taxon>
        <taxon>Fabales</taxon>
        <taxon>Fabaceae</taxon>
        <taxon>Papilionoideae</taxon>
        <taxon>50 kb inversion clade</taxon>
        <taxon>NPAAA clade</taxon>
        <taxon>indigoferoid/millettioid clade</taxon>
        <taxon>Phaseoleae</taxon>
        <taxon>Psophocarpus</taxon>
    </lineage>
</organism>
<gene>
    <name evidence="1" type="ORF">VNO78_14973</name>
</gene>
<keyword evidence="2" id="KW-1185">Reference proteome</keyword>
<name>A0AAN9SE75_PSOTE</name>
<dbReference type="EMBL" id="JAYMYS010000004">
    <property type="protein sequence ID" value="KAK7394445.1"/>
    <property type="molecule type" value="Genomic_DNA"/>
</dbReference>
<dbReference type="AlphaFoldDB" id="A0AAN9SE75"/>
<dbReference type="Proteomes" id="UP001386955">
    <property type="component" value="Unassembled WGS sequence"/>
</dbReference>
<protein>
    <submittedName>
        <fullName evidence="1">Uncharacterized protein</fullName>
    </submittedName>
</protein>
<accession>A0AAN9SE75</accession>